<evidence type="ECO:0000313" key="1">
    <source>
        <dbReference type="EMBL" id="SFC89430.1"/>
    </source>
</evidence>
<dbReference type="OrthoDB" id="9849536at2"/>
<dbReference type="EMBL" id="FOKQ01000024">
    <property type="protein sequence ID" value="SFC89430.1"/>
    <property type="molecule type" value="Genomic_DNA"/>
</dbReference>
<dbReference type="Proteomes" id="UP000182192">
    <property type="component" value="Unassembled WGS sequence"/>
</dbReference>
<protein>
    <submittedName>
        <fullName evidence="1">Uncharacterized protein</fullName>
    </submittedName>
</protein>
<dbReference type="RefSeq" id="WP_074962253.1">
    <property type="nucleotide sequence ID" value="NZ_FOKQ01000024.1"/>
</dbReference>
<gene>
    <name evidence="1" type="ORF">SAMN02910406_02608</name>
</gene>
<name>A0A1I1N6R5_RUMAL</name>
<sequence>MKFLVRENIPACEIKKYLPPQFVGLYGSISHSTAPVNLIVFQTDRKSLVTGRYAEKALARISDKTLVTHCFASKFSSEAQDIICANNGKVYSLFSNVIWGEEQLFRFKNGEF</sequence>
<accession>A0A1I1N6R5</accession>
<proteinExistence type="predicted"/>
<organism evidence="1 2">
    <name type="scientific">Ruminococcus albus</name>
    <dbReference type="NCBI Taxonomy" id="1264"/>
    <lineage>
        <taxon>Bacteria</taxon>
        <taxon>Bacillati</taxon>
        <taxon>Bacillota</taxon>
        <taxon>Clostridia</taxon>
        <taxon>Eubacteriales</taxon>
        <taxon>Oscillospiraceae</taxon>
        <taxon>Ruminococcus</taxon>
    </lineage>
</organism>
<dbReference type="AlphaFoldDB" id="A0A1I1N6R5"/>
<evidence type="ECO:0000313" key="2">
    <source>
        <dbReference type="Proteomes" id="UP000182192"/>
    </source>
</evidence>
<reference evidence="1 2" key="1">
    <citation type="submission" date="2016-10" db="EMBL/GenBank/DDBJ databases">
        <authorList>
            <person name="de Groot N.N."/>
        </authorList>
    </citation>
    <scope>NUCLEOTIDE SEQUENCE [LARGE SCALE GENOMIC DNA]</scope>
    <source>
        <strain evidence="1 2">AR67</strain>
    </source>
</reference>